<comment type="subunit">
    <text evidence="11">Heterodimer of a large membrane-associated beta subunit and a small pyruvoyl-containing alpha subunit.</text>
</comment>
<keyword evidence="3 11" id="KW-0210">Decarboxylase</keyword>
<sequence length="231" mass="26101">MKYIAKEGIQFIAAAFICSLLFLILGFYAKNIILEYVYFSMFALLVLFFFFCIYFFRDPERKPDSVLKEDEIVSPADGKIIFLQRVFDERFLKGEVFKISIFMSLFNVHVNRIPFGGIVEKVIYNKGRFFSANLDKASSENEFNAVILNAGGVLKEKNKKIAFVQIAGLIARRIVCKIKQGDAVKSGERFGLIKFGSRLDIYLPAGFTPYVEIGGTVFSGKTILGKINDSV</sequence>
<feature type="modified residue" description="Pyruvic acid (Ser); by autocatalysis" evidence="11">
    <location>
        <position position="197"/>
    </location>
</feature>
<proteinExistence type="inferred from homology"/>
<comment type="similarity">
    <text evidence="11">Belongs to the phosphatidylserine decarboxylase family. PSD-A subfamily.</text>
</comment>
<evidence type="ECO:0000256" key="5">
    <source>
        <dbReference type="ARBA" id="ARBA00023136"/>
    </source>
</evidence>
<evidence type="ECO:0000256" key="10">
    <source>
        <dbReference type="ARBA" id="ARBA00023317"/>
    </source>
</evidence>
<keyword evidence="7 11" id="KW-0594">Phospholipid biosynthesis</keyword>
<dbReference type="InterPro" id="IPR033175">
    <property type="entry name" value="PSD-A"/>
</dbReference>
<comment type="pathway">
    <text evidence="11">Phospholipid metabolism; phosphatidylethanolamine biosynthesis; phosphatidylethanolamine from CDP-diacylglycerol: step 2/2.</text>
</comment>
<evidence type="ECO:0000256" key="8">
    <source>
        <dbReference type="ARBA" id="ARBA00023239"/>
    </source>
</evidence>
<name>A0A520XEK0_9DELT</name>
<keyword evidence="12" id="KW-0812">Transmembrane</keyword>
<evidence type="ECO:0000256" key="3">
    <source>
        <dbReference type="ARBA" id="ARBA00022793"/>
    </source>
</evidence>
<evidence type="ECO:0000313" key="13">
    <source>
        <dbReference type="EMBL" id="RZV39592.1"/>
    </source>
</evidence>
<keyword evidence="12" id="KW-1133">Transmembrane helix</keyword>
<reference evidence="13 14" key="1">
    <citation type="submission" date="2019-01" db="EMBL/GenBank/DDBJ databases">
        <title>Insights into ecological role of a new deltaproteobacterial order Candidatus Sinidesulfobacterales (Sva0485) by metagenomics and metatranscriptomics.</title>
        <authorList>
            <person name="Tan S."/>
            <person name="Liu J."/>
            <person name="Fang Y."/>
            <person name="Hedlund B."/>
            <person name="Lian Z.-H."/>
            <person name="Huang L.-Y."/>
            <person name="Li J.-T."/>
            <person name="Huang L.-N."/>
            <person name="Li W.-J."/>
            <person name="Jiang H.-C."/>
            <person name="Dong H.-L."/>
            <person name="Shu W.-S."/>
        </authorList>
    </citation>
    <scope>NUCLEOTIDE SEQUENCE [LARGE SCALE GENOMIC DNA]</scope>
    <source>
        <strain evidence="13">AP4</strain>
    </source>
</reference>
<feature type="active site" description="Schiff-base intermediate with substrate; via pyruvic acid" evidence="11">
    <location>
        <position position="197"/>
    </location>
</feature>
<dbReference type="GO" id="GO:0005886">
    <property type="term" value="C:plasma membrane"/>
    <property type="evidence" value="ECO:0007669"/>
    <property type="project" value="UniProtKB-SubCell"/>
</dbReference>
<accession>A0A520XEK0</accession>
<organism evidence="13 14">
    <name type="scientific">Candidatus Acidulodesulfobacterium acidiphilum</name>
    <dbReference type="NCBI Taxonomy" id="2597224"/>
    <lineage>
        <taxon>Bacteria</taxon>
        <taxon>Deltaproteobacteria</taxon>
        <taxon>Candidatus Acidulodesulfobacterales</taxon>
        <taxon>Candidatus Acidulodesulfobacterium</taxon>
    </lineage>
</organism>
<keyword evidence="8 11" id="KW-0456">Lyase</keyword>
<evidence type="ECO:0000256" key="7">
    <source>
        <dbReference type="ARBA" id="ARBA00023209"/>
    </source>
</evidence>
<dbReference type="GO" id="GO:0004609">
    <property type="term" value="F:phosphatidylserine decarboxylase activity"/>
    <property type="evidence" value="ECO:0007669"/>
    <property type="project" value="UniProtKB-UniRule"/>
</dbReference>
<dbReference type="HAMAP" id="MF_00664">
    <property type="entry name" value="PS_decarb_PSD_A"/>
    <property type="match status" value="1"/>
</dbReference>
<evidence type="ECO:0000256" key="11">
    <source>
        <dbReference type="HAMAP-Rule" id="MF_00664"/>
    </source>
</evidence>
<dbReference type="PANTHER" id="PTHR35809:SF1">
    <property type="entry name" value="ARCHAETIDYLSERINE DECARBOXYLASE PROENZYME-RELATED"/>
    <property type="match status" value="1"/>
</dbReference>
<keyword evidence="5 11" id="KW-0472">Membrane</keyword>
<dbReference type="NCBIfam" id="NF003678">
    <property type="entry name" value="PRK05305.1-2"/>
    <property type="match status" value="1"/>
</dbReference>
<feature type="transmembrane region" description="Helical" evidence="12">
    <location>
        <begin position="12"/>
        <end position="30"/>
    </location>
</feature>
<dbReference type="Pfam" id="PF02666">
    <property type="entry name" value="PS_Dcarbxylase"/>
    <property type="match status" value="1"/>
</dbReference>
<dbReference type="Proteomes" id="UP000322454">
    <property type="component" value="Unassembled WGS sequence"/>
</dbReference>
<feature type="site" description="Cleavage (non-hydrolytic); by autocatalysis" evidence="11">
    <location>
        <begin position="196"/>
        <end position="197"/>
    </location>
</feature>
<protein>
    <recommendedName>
        <fullName evidence="11">Phosphatidylserine decarboxylase proenzyme</fullName>
        <ecNumber evidence="11">4.1.1.65</ecNumber>
    </recommendedName>
    <component>
        <recommendedName>
            <fullName evidence="11">Phosphatidylserine decarboxylase alpha chain</fullName>
        </recommendedName>
    </component>
    <component>
        <recommendedName>
            <fullName evidence="11">Phosphatidylserine decarboxylase beta chain</fullName>
        </recommendedName>
    </component>
</protein>
<evidence type="ECO:0000256" key="12">
    <source>
        <dbReference type="SAM" id="Phobius"/>
    </source>
</evidence>
<dbReference type="EC" id="4.1.1.65" evidence="11"/>
<keyword evidence="2 11" id="KW-0444">Lipid biosynthesis</keyword>
<evidence type="ECO:0000256" key="4">
    <source>
        <dbReference type="ARBA" id="ARBA00023098"/>
    </source>
</evidence>
<dbReference type="PANTHER" id="PTHR35809">
    <property type="entry name" value="ARCHAETIDYLSERINE DECARBOXYLASE PROENZYME-RELATED"/>
    <property type="match status" value="1"/>
</dbReference>
<feature type="transmembrane region" description="Helical" evidence="12">
    <location>
        <begin position="36"/>
        <end position="56"/>
    </location>
</feature>
<comment type="cofactor">
    <cofactor evidence="11">
        <name>pyruvate</name>
        <dbReference type="ChEBI" id="CHEBI:15361"/>
    </cofactor>
    <text evidence="11">Binds 1 pyruvoyl group covalently per subunit.</text>
</comment>
<keyword evidence="10 11" id="KW-0670">Pyruvate</keyword>
<keyword evidence="6 11" id="KW-0865">Zymogen</keyword>
<evidence type="ECO:0000313" key="14">
    <source>
        <dbReference type="Proteomes" id="UP000322454"/>
    </source>
</evidence>
<keyword evidence="1 11" id="KW-1003">Cell membrane</keyword>
<comment type="caution">
    <text evidence="13">The sequence shown here is derived from an EMBL/GenBank/DDBJ whole genome shotgun (WGS) entry which is preliminary data.</text>
</comment>
<dbReference type="AlphaFoldDB" id="A0A520XEK0"/>
<dbReference type="GO" id="GO:0006646">
    <property type="term" value="P:phosphatidylethanolamine biosynthetic process"/>
    <property type="evidence" value="ECO:0007669"/>
    <property type="project" value="UniProtKB-UniRule"/>
</dbReference>
<keyword evidence="9 11" id="KW-1208">Phospholipid metabolism</keyword>
<dbReference type="InterPro" id="IPR003817">
    <property type="entry name" value="PS_Dcarbxylase"/>
</dbReference>
<evidence type="ECO:0000256" key="1">
    <source>
        <dbReference type="ARBA" id="ARBA00022475"/>
    </source>
</evidence>
<gene>
    <name evidence="11" type="primary">psd</name>
    <name evidence="13" type="ORF">EVJ48_04420</name>
</gene>
<evidence type="ECO:0000256" key="6">
    <source>
        <dbReference type="ARBA" id="ARBA00023145"/>
    </source>
</evidence>
<dbReference type="UniPathway" id="UPA00558">
    <property type="reaction ID" value="UER00616"/>
</dbReference>
<comment type="subcellular location">
    <subcellularLocation>
        <location evidence="11">Cell membrane</location>
        <topology evidence="11">Peripheral membrane protein</topology>
    </subcellularLocation>
</comment>
<feature type="chain" id="PRO_5023512246" description="Phosphatidylserine decarboxylase beta chain" evidence="11">
    <location>
        <begin position="1"/>
        <end position="196"/>
    </location>
</feature>
<evidence type="ECO:0000256" key="2">
    <source>
        <dbReference type="ARBA" id="ARBA00022516"/>
    </source>
</evidence>
<dbReference type="EMBL" id="SHMQ01000009">
    <property type="protein sequence ID" value="RZV39592.1"/>
    <property type="molecule type" value="Genomic_DNA"/>
</dbReference>
<evidence type="ECO:0000256" key="9">
    <source>
        <dbReference type="ARBA" id="ARBA00023264"/>
    </source>
</evidence>
<keyword evidence="4 11" id="KW-0443">Lipid metabolism</keyword>
<comment type="PTM">
    <text evidence="11">Is synthesized initially as an inactive proenzyme. Formation of the active enzyme involves a self-maturation process in which the active site pyruvoyl group is generated from an internal serine residue via an autocatalytic post-translational modification. Two non-identical subunits are generated from the proenzyme in this reaction, and the pyruvate is formed at the N-terminus of the alpha chain, which is derived from the carboxyl end of the proenzyme. The post-translation cleavage follows an unusual pathway, termed non-hydrolytic serinolysis, in which the side chain hydroxyl group of the serine supplies its oxygen atom to form the C-terminus of the beta chain, while the remainder of the serine residue undergoes an oxidative deamination to produce ammonia and the pyruvoyl prosthetic group on the alpha chain.</text>
</comment>
<feature type="chain" id="PRO_5023512247" description="Phosphatidylserine decarboxylase alpha chain" evidence="11">
    <location>
        <begin position="197"/>
        <end position="231"/>
    </location>
</feature>
<comment type="function">
    <text evidence="11">Catalyzes the formation of phosphatidylethanolamine (PtdEtn) from phosphatidylserine (PtdSer).</text>
</comment>
<comment type="catalytic activity">
    <reaction evidence="11">
        <text>a 1,2-diacyl-sn-glycero-3-phospho-L-serine + H(+) = a 1,2-diacyl-sn-glycero-3-phosphoethanolamine + CO2</text>
        <dbReference type="Rhea" id="RHEA:20828"/>
        <dbReference type="ChEBI" id="CHEBI:15378"/>
        <dbReference type="ChEBI" id="CHEBI:16526"/>
        <dbReference type="ChEBI" id="CHEBI:57262"/>
        <dbReference type="ChEBI" id="CHEBI:64612"/>
        <dbReference type="EC" id="4.1.1.65"/>
    </reaction>
</comment>